<protein>
    <submittedName>
        <fullName evidence="2">VOC family protein</fullName>
    </submittedName>
</protein>
<dbReference type="Pfam" id="PF00903">
    <property type="entry name" value="Glyoxalase"/>
    <property type="match status" value="1"/>
</dbReference>
<feature type="domain" description="VOC" evidence="1">
    <location>
        <begin position="7"/>
        <end position="127"/>
    </location>
</feature>
<dbReference type="AlphaFoldDB" id="A0A7X0VAP2"/>
<dbReference type="InterPro" id="IPR029068">
    <property type="entry name" value="Glyas_Bleomycin-R_OHBP_Dase"/>
</dbReference>
<keyword evidence="3" id="KW-1185">Reference proteome</keyword>
<accession>A0A7X0VAP2</accession>
<dbReference type="EMBL" id="JACKXE010000001">
    <property type="protein sequence ID" value="MBB6627806.1"/>
    <property type="molecule type" value="Genomic_DNA"/>
</dbReference>
<dbReference type="InterPro" id="IPR004360">
    <property type="entry name" value="Glyas_Fos-R_dOase_dom"/>
</dbReference>
<sequence>MSETRPVLSHFGVFCRDLDAMVAYYSEVFGMTMTDRGQGHTMPFTIAFMSSVPDQHHQLALASGRGANDPSTVMQISFKVKNLDGLREIQGRAQARQAPALRALNHGNALSIYFSDIEDNTVEVYLDTPWYVSQPHADPLDLSRPDEELWMETEAMCRRDPSFMTVEEWQRKFSEA</sequence>
<gene>
    <name evidence="2" type="ORF">H5V45_10790</name>
</gene>
<dbReference type="RefSeq" id="WP_185252930.1">
    <property type="nucleotide sequence ID" value="NZ_JACKXE010000001.1"/>
</dbReference>
<name>A0A7X0VAP2_9ACTN</name>
<evidence type="ECO:0000259" key="1">
    <source>
        <dbReference type="PROSITE" id="PS51819"/>
    </source>
</evidence>
<dbReference type="Proteomes" id="UP000523955">
    <property type="component" value="Unassembled WGS sequence"/>
</dbReference>
<dbReference type="InterPro" id="IPR037523">
    <property type="entry name" value="VOC_core"/>
</dbReference>
<comment type="caution">
    <text evidence="2">The sequence shown here is derived from an EMBL/GenBank/DDBJ whole genome shotgun (WGS) entry which is preliminary data.</text>
</comment>
<evidence type="ECO:0000313" key="3">
    <source>
        <dbReference type="Proteomes" id="UP000523955"/>
    </source>
</evidence>
<dbReference type="Gene3D" id="3.10.180.10">
    <property type="entry name" value="2,3-Dihydroxybiphenyl 1,2-Dioxygenase, domain 1"/>
    <property type="match status" value="1"/>
</dbReference>
<evidence type="ECO:0000313" key="2">
    <source>
        <dbReference type="EMBL" id="MBB6627806.1"/>
    </source>
</evidence>
<reference evidence="2 3" key="1">
    <citation type="submission" date="2020-08" db="EMBL/GenBank/DDBJ databases">
        <authorList>
            <person name="Seo M.-J."/>
        </authorList>
    </citation>
    <scope>NUCLEOTIDE SEQUENCE [LARGE SCALE GENOMIC DNA]</scope>
    <source>
        <strain evidence="2 3">KIGAM211</strain>
    </source>
</reference>
<dbReference type="PROSITE" id="PS51819">
    <property type="entry name" value="VOC"/>
    <property type="match status" value="1"/>
</dbReference>
<organism evidence="2 3">
    <name type="scientific">Nocardioides luti</name>
    <dbReference type="NCBI Taxonomy" id="2761101"/>
    <lineage>
        <taxon>Bacteria</taxon>
        <taxon>Bacillati</taxon>
        <taxon>Actinomycetota</taxon>
        <taxon>Actinomycetes</taxon>
        <taxon>Propionibacteriales</taxon>
        <taxon>Nocardioidaceae</taxon>
        <taxon>Nocardioides</taxon>
    </lineage>
</organism>
<dbReference type="SUPFAM" id="SSF54593">
    <property type="entry name" value="Glyoxalase/Bleomycin resistance protein/Dihydroxybiphenyl dioxygenase"/>
    <property type="match status" value="1"/>
</dbReference>
<proteinExistence type="predicted"/>